<comment type="caution">
    <text evidence="2">The sequence shown here is derived from an EMBL/GenBank/DDBJ whole genome shotgun (WGS) entry which is preliminary data.</text>
</comment>
<evidence type="ECO:0000313" key="3">
    <source>
        <dbReference type="Proteomes" id="UP000600918"/>
    </source>
</evidence>
<name>A0A834P478_VESPE</name>
<gene>
    <name evidence="2" type="ORF">H0235_007192</name>
</gene>
<proteinExistence type="predicted"/>
<dbReference type="Proteomes" id="UP000600918">
    <property type="component" value="Unassembled WGS sequence"/>
</dbReference>
<accession>A0A834P478</accession>
<reference evidence="2" key="1">
    <citation type="journal article" date="2020" name="G3 (Bethesda)">
        <title>High-Quality Assemblies for Three Invasive Social Wasps from the &lt;i&gt;Vespula&lt;/i&gt; Genus.</title>
        <authorList>
            <person name="Harrop T.W.R."/>
            <person name="Guhlin J."/>
            <person name="McLaughlin G.M."/>
            <person name="Permina E."/>
            <person name="Stockwell P."/>
            <person name="Gilligan J."/>
            <person name="Le Lec M.F."/>
            <person name="Gruber M.A.M."/>
            <person name="Quinn O."/>
            <person name="Lovegrove M."/>
            <person name="Duncan E.J."/>
            <person name="Remnant E.J."/>
            <person name="Van Eeckhoven J."/>
            <person name="Graham B."/>
            <person name="Knapp R.A."/>
            <person name="Langford K.W."/>
            <person name="Kronenberg Z."/>
            <person name="Press M.O."/>
            <person name="Eacker S.M."/>
            <person name="Wilson-Rankin E.E."/>
            <person name="Purcell J."/>
            <person name="Lester P.J."/>
            <person name="Dearden P.K."/>
        </authorList>
    </citation>
    <scope>NUCLEOTIDE SEQUENCE</scope>
    <source>
        <strain evidence="2">Volc-1</strain>
    </source>
</reference>
<dbReference type="EMBL" id="JACSDY010000005">
    <property type="protein sequence ID" value="KAF7427498.1"/>
    <property type="molecule type" value="Genomic_DNA"/>
</dbReference>
<feature type="compositionally biased region" description="Polar residues" evidence="1">
    <location>
        <begin position="1"/>
        <end position="26"/>
    </location>
</feature>
<feature type="region of interest" description="Disordered" evidence="1">
    <location>
        <begin position="1"/>
        <end position="64"/>
    </location>
</feature>
<keyword evidence="3" id="KW-1185">Reference proteome</keyword>
<sequence>MPPPGNSYSPVKNSNFGQRENFSRNPSFVLGSHDVRRGGTPKRATSSFVLGSHDVRRGGTPKRATSSLITCDLQGIEIYNEVFPVQERRKSVCCGASNWFSSTMCMGLR</sequence>
<dbReference type="AlphaFoldDB" id="A0A834P478"/>
<evidence type="ECO:0000256" key="1">
    <source>
        <dbReference type="SAM" id="MobiDB-lite"/>
    </source>
</evidence>
<evidence type="ECO:0000313" key="2">
    <source>
        <dbReference type="EMBL" id="KAF7427498.1"/>
    </source>
</evidence>
<protein>
    <submittedName>
        <fullName evidence="2">Uncharacterized protein</fullName>
    </submittedName>
</protein>
<organism evidence="2 3">
    <name type="scientific">Vespula pensylvanica</name>
    <name type="common">Western yellow jacket</name>
    <name type="synonym">Wasp</name>
    <dbReference type="NCBI Taxonomy" id="30213"/>
    <lineage>
        <taxon>Eukaryota</taxon>
        <taxon>Metazoa</taxon>
        <taxon>Ecdysozoa</taxon>
        <taxon>Arthropoda</taxon>
        <taxon>Hexapoda</taxon>
        <taxon>Insecta</taxon>
        <taxon>Pterygota</taxon>
        <taxon>Neoptera</taxon>
        <taxon>Endopterygota</taxon>
        <taxon>Hymenoptera</taxon>
        <taxon>Apocrita</taxon>
        <taxon>Aculeata</taxon>
        <taxon>Vespoidea</taxon>
        <taxon>Vespidae</taxon>
        <taxon>Vespinae</taxon>
        <taxon>Vespula</taxon>
    </lineage>
</organism>